<dbReference type="AlphaFoldDB" id="A0A7J6LBC7"/>
<proteinExistence type="predicted"/>
<organism evidence="2 3">
    <name type="scientific">Perkinsus olseni</name>
    <name type="common">Perkinsus atlanticus</name>
    <dbReference type="NCBI Taxonomy" id="32597"/>
    <lineage>
        <taxon>Eukaryota</taxon>
        <taxon>Sar</taxon>
        <taxon>Alveolata</taxon>
        <taxon>Perkinsozoa</taxon>
        <taxon>Perkinsea</taxon>
        <taxon>Perkinsida</taxon>
        <taxon>Perkinsidae</taxon>
        <taxon>Perkinsus</taxon>
    </lineage>
</organism>
<comment type="caution">
    <text evidence="2">The sequence shown here is derived from an EMBL/GenBank/DDBJ whole genome shotgun (WGS) entry which is preliminary data.</text>
</comment>
<evidence type="ECO:0000313" key="2">
    <source>
        <dbReference type="EMBL" id="KAF4656476.1"/>
    </source>
</evidence>
<dbReference type="EMBL" id="JABAHT010000406">
    <property type="protein sequence ID" value="KAF4656476.1"/>
    <property type="molecule type" value="Genomic_DNA"/>
</dbReference>
<protein>
    <submittedName>
        <fullName evidence="2">Uncharacterized protein</fullName>
    </submittedName>
</protein>
<dbReference type="OrthoDB" id="10272935at2759"/>
<feature type="chain" id="PRO_5029580099" evidence="1">
    <location>
        <begin position="21"/>
        <end position="141"/>
    </location>
</feature>
<dbReference type="Proteomes" id="UP000570595">
    <property type="component" value="Unassembled WGS sequence"/>
</dbReference>
<evidence type="ECO:0000256" key="1">
    <source>
        <dbReference type="SAM" id="SignalP"/>
    </source>
</evidence>
<accession>A0A7J6LBC7</accession>
<reference evidence="2 3" key="1">
    <citation type="submission" date="2020-04" db="EMBL/GenBank/DDBJ databases">
        <title>Perkinsus olseni comparative genomics.</title>
        <authorList>
            <person name="Bogema D.R."/>
        </authorList>
    </citation>
    <scope>NUCLEOTIDE SEQUENCE [LARGE SCALE GENOMIC DNA]</scope>
    <source>
        <strain evidence="2">ATCC PRA-179</strain>
    </source>
</reference>
<evidence type="ECO:0000313" key="3">
    <source>
        <dbReference type="Proteomes" id="UP000570595"/>
    </source>
</evidence>
<keyword evidence="1" id="KW-0732">Signal</keyword>
<gene>
    <name evidence="2" type="ORF">FOZ61_006944</name>
</gene>
<sequence length="141" mass="16448">MSLLVYLVTLILSVAVHVQSGTGPAGKDFCYYAKSELWGKEFRLSFGNSTHMAYSTTRFFIPSSGQRFPSILVRGIPYKYNSTSGIIDVDSKSMRFVIFYRNVKSSDMHRIQYDESEDEVNLKLRYQMIGRRRYRTFQRCH</sequence>
<name>A0A7J6LBC7_PEROL</name>
<feature type="signal peptide" evidence="1">
    <location>
        <begin position="1"/>
        <end position="20"/>
    </location>
</feature>